<dbReference type="Proteomes" id="UP001271263">
    <property type="component" value="Unassembled WGS sequence"/>
</dbReference>
<organism evidence="2 4">
    <name type="scientific">Shewanella fidelis</name>
    <dbReference type="NCBI Taxonomy" id="173509"/>
    <lineage>
        <taxon>Bacteria</taxon>
        <taxon>Pseudomonadati</taxon>
        <taxon>Pseudomonadota</taxon>
        <taxon>Gammaproteobacteria</taxon>
        <taxon>Alteromonadales</taxon>
        <taxon>Shewanellaceae</taxon>
        <taxon>Shewanella</taxon>
    </lineage>
</organism>
<proteinExistence type="predicted"/>
<dbReference type="NCBIfam" id="TIGR02001">
    <property type="entry name" value="gcw_chp"/>
    <property type="match status" value="1"/>
</dbReference>
<keyword evidence="1" id="KW-0732">Signal</keyword>
<accession>A0AAW8NII9</accession>
<feature type="signal peptide" evidence="1">
    <location>
        <begin position="1"/>
        <end position="23"/>
    </location>
</feature>
<feature type="chain" id="PRO_5043622775" evidence="1">
    <location>
        <begin position="24"/>
        <end position="230"/>
    </location>
</feature>
<keyword evidence="5" id="KW-1185">Reference proteome</keyword>
<dbReference type="EMBL" id="JAPMLD010000005">
    <property type="protein sequence ID" value="MDW4825064.1"/>
    <property type="molecule type" value="Genomic_DNA"/>
</dbReference>
<reference evidence="2" key="2">
    <citation type="submission" date="2022-11" db="EMBL/GenBank/DDBJ databases">
        <title>Prophages regulate Shewanella fidelis motility and biofilm formation: implications for gut colonization dynamics in Ciona robusta.</title>
        <authorList>
            <person name="Natarajan O."/>
            <person name="Gibboney S.L."/>
            <person name="Young M.N."/>
            <person name="Lim S.J."/>
            <person name="Pluta N."/>
            <person name="Atkinson C.G.F."/>
            <person name="Leigh B.A."/>
            <person name="Liberti A."/>
            <person name="Kees E."/>
            <person name="Breitbart M."/>
            <person name="Gralnick J."/>
            <person name="Dishaw L.J."/>
        </authorList>
    </citation>
    <scope>NUCLEOTIDE SEQUENCE</scope>
    <source>
        <strain evidence="2">3313</strain>
    </source>
</reference>
<comment type="caution">
    <text evidence="2">The sequence shown here is derived from an EMBL/GenBank/DDBJ whole genome shotgun (WGS) entry which is preliminary data.</text>
</comment>
<dbReference type="EMBL" id="JAPMLE010000001">
    <property type="protein sequence ID" value="MDR8522185.1"/>
    <property type="molecule type" value="Genomic_DNA"/>
</dbReference>
<reference evidence="3 5" key="1">
    <citation type="journal article" date="2022" name="bioRxiv">
        <title>Prophages regulate Shewanella fidelis 3313 motility and biofilm formation: implications for gut colonization dynamics in Ciona robusta.</title>
        <authorList>
            <person name="Natarajan O."/>
            <person name="Gibboney S.L."/>
            <person name="Young M.N."/>
            <person name="Lim S.J."/>
            <person name="Pluta N."/>
            <person name="Atkinson C.G."/>
            <person name="Leigh B.A."/>
            <person name="Liberti A."/>
            <person name="Kees E.D."/>
            <person name="Breitbart M."/>
            <person name="Gralnick J.A."/>
            <person name="Dishaw L.J."/>
        </authorList>
    </citation>
    <scope>NUCLEOTIDE SEQUENCE [LARGE SCALE GENOMIC DNA]</scope>
    <source>
        <strain evidence="3 5">JG4066</strain>
    </source>
</reference>
<dbReference type="RefSeq" id="WP_310653654.1">
    <property type="nucleotide sequence ID" value="NZ_JAPMLA010000006.1"/>
</dbReference>
<name>A0AAW8NII9_9GAMM</name>
<evidence type="ECO:0000313" key="5">
    <source>
        <dbReference type="Proteomes" id="UP001271263"/>
    </source>
</evidence>
<dbReference type="InterPro" id="IPR010239">
    <property type="entry name" value="CHP02001"/>
</dbReference>
<protein>
    <submittedName>
        <fullName evidence="2">TorF family putative porin</fullName>
    </submittedName>
</protein>
<evidence type="ECO:0000313" key="2">
    <source>
        <dbReference type="EMBL" id="MDR8522185.1"/>
    </source>
</evidence>
<evidence type="ECO:0000256" key="1">
    <source>
        <dbReference type="SAM" id="SignalP"/>
    </source>
</evidence>
<dbReference type="AlphaFoldDB" id="A0AAW8NII9"/>
<gene>
    <name evidence="2" type="ORF">OS133_00530</name>
    <name evidence="3" type="ORF">OS134_13430</name>
</gene>
<dbReference type="Pfam" id="PF09694">
    <property type="entry name" value="Gcw_chp"/>
    <property type="match status" value="1"/>
</dbReference>
<dbReference type="Proteomes" id="UP001259340">
    <property type="component" value="Unassembled WGS sequence"/>
</dbReference>
<evidence type="ECO:0000313" key="4">
    <source>
        <dbReference type="Proteomes" id="UP001259340"/>
    </source>
</evidence>
<evidence type="ECO:0000313" key="3">
    <source>
        <dbReference type="EMBL" id="MDW4825064.1"/>
    </source>
</evidence>
<sequence>MNKRLIKTSALLLSSLVAVSAQAAVEANIGATSNYLWRGVSQTDDAVAIQGGIDYSHESGFYAGTWASNVDFGDDTSYEVDFYAGFGGNFTDDFGYDINYLYYAYPDADASVDFSEVTAALSWKWLSVSYSHVIHAGDDVASEPLDNSDMGYAQANLSYPLSDTLSIDAHYGYSTGDVITAWYDTDSYSDYSLALSKDTELGTVSFTVSDTDLKNDDAKFILGYNYSFSL</sequence>